<reference evidence="2" key="2">
    <citation type="submission" date="2025-09" db="UniProtKB">
        <authorList>
            <consortium name="Ensembl"/>
        </authorList>
    </citation>
    <scope>IDENTIFICATION</scope>
</reference>
<evidence type="ECO:0000256" key="1">
    <source>
        <dbReference type="SAM" id="MobiDB-lite"/>
    </source>
</evidence>
<dbReference type="Proteomes" id="UP000694380">
    <property type="component" value="Unplaced"/>
</dbReference>
<dbReference type="Ensembl" id="ENSCPBT00000001318.1">
    <property type="protein sequence ID" value="ENSCPBP00000001061.1"/>
    <property type="gene ID" value="ENSCPBG00000000848.1"/>
</dbReference>
<evidence type="ECO:0000313" key="3">
    <source>
        <dbReference type="Proteomes" id="UP000694380"/>
    </source>
</evidence>
<feature type="region of interest" description="Disordered" evidence="1">
    <location>
        <begin position="1"/>
        <end position="49"/>
    </location>
</feature>
<reference evidence="2" key="1">
    <citation type="submission" date="2025-08" db="UniProtKB">
        <authorList>
            <consortium name="Ensembl"/>
        </authorList>
    </citation>
    <scope>IDENTIFICATION</scope>
</reference>
<name>A0A8C3H5L3_CHRPI</name>
<protein>
    <submittedName>
        <fullName evidence="2">Uncharacterized protein</fullName>
    </submittedName>
</protein>
<accession>A0A8C3H5L3</accession>
<keyword evidence="3" id="KW-1185">Reference proteome</keyword>
<organism evidence="2 3">
    <name type="scientific">Chrysemys picta bellii</name>
    <name type="common">Western painted turtle</name>
    <name type="synonym">Emys bellii</name>
    <dbReference type="NCBI Taxonomy" id="8478"/>
    <lineage>
        <taxon>Eukaryota</taxon>
        <taxon>Metazoa</taxon>
        <taxon>Chordata</taxon>
        <taxon>Craniata</taxon>
        <taxon>Vertebrata</taxon>
        <taxon>Euteleostomi</taxon>
        <taxon>Archelosauria</taxon>
        <taxon>Testudinata</taxon>
        <taxon>Testudines</taxon>
        <taxon>Cryptodira</taxon>
        <taxon>Durocryptodira</taxon>
        <taxon>Testudinoidea</taxon>
        <taxon>Emydidae</taxon>
        <taxon>Chrysemys</taxon>
    </lineage>
</organism>
<dbReference type="AlphaFoldDB" id="A0A8C3H5L3"/>
<proteinExistence type="predicted"/>
<sequence length="49" mass="5165">AGSRSLPRALGPSLDMAASAGPAAPRTKTKRKRFVPQRVKVPRAADPLL</sequence>
<evidence type="ECO:0000313" key="2">
    <source>
        <dbReference type="Ensembl" id="ENSCPBP00000001061.1"/>
    </source>
</evidence>